<dbReference type="STRING" id="1121429.SAMN02745133_02671"/>
<feature type="domain" description="RNA-binding S4" evidence="2">
    <location>
        <begin position="11"/>
        <end position="69"/>
    </location>
</feature>
<organism evidence="3 4">
    <name type="scientific">Desulforamulus putei DSM 12395</name>
    <dbReference type="NCBI Taxonomy" id="1121429"/>
    <lineage>
        <taxon>Bacteria</taxon>
        <taxon>Bacillati</taxon>
        <taxon>Bacillota</taxon>
        <taxon>Clostridia</taxon>
        <taxon>Eubacteriales</taxon>
        <taxon>Peptococcaceae</taxon>
        <taxon>Desulforamulus</taxon>
    </lineage>
</organism>
<dbReference type="InterPro" id="IPR036986">
    <property type="entry name" value="S4_RNA-bd_sf"/>
</dbReference>
<gene>
    <name evidence="3" type="ORF">SAMN02745133_02671</name>
</gene>
<dbReference type="SMART" id="SM00363">
    <property type="entry name" value="S4"/>
    <property type="match status" value="1"/>
</dbReference>
<protein>
    <submittedName>
        <fullName evidence="3">Ribosome-associated protein</fullName>
    </submittedName>
</protein>
<dbReference type="Proteomes" id="UP000184148">
    <property type="component" value="Unassembled WGS sequence"/>
</dbReference>
<dbReference type="InterPro" id="IPR002942">
    <property type="entry name" value="S4_RNA-bd"/>
</dbReference>
<dbReference type="EMBL" id="FQUY01000024">
    <property type="protein sequence ID" value="SHF44561.1"/>
    <property type="molecule type" value="Genomic_DNA"/>
</dbReference>
<reference evidence="4" key="1">
    <citation type="submission" date="2016-11" db="EMBL/GenBank/DDBJ databases">
        <authorList>
            <person name="Varghese N."/>
            <person name="Submissions S."/>
        </authorList>
    </citation>
    <scope>NUCLEOTIDE SEQUENCE [LARGE SCALE GENOMIC DNA]</scope>
    <source>
        <strain evidence="4">DSM 12395</strain>
    </source>
</reference>
<dbReference type="CDD" id="cd00165">
    <property type="entry name" value="S4"/>
    <property type="match status" value="1"/>
</dbReference>
<accession>A0A1M5BQ88</accession>
<keyword evidence="1" id="KW-0694">RNA-binding</keyword>
<dbReference type="SUPFAM" id="SSF55174">
    <property type="entry name" value="Alpha-L RNA-binding motif"/>
    <property type="match status" value="1"/>
</dbReference>
<dbReference type="AlphaFoldDB" id="A0A1M5BQ88"/>
<dbReference type="OrthoDB" id="9811532at2"/>
<evidence type="ECO:0000259" key="2">
    <source>
        <dbReference type="SMART" id="SM00363"/>
    </source>
</evidence>
<keyword evidence="4" id="KW-1185">Reference proteome</keyword>
<dbReference type="PROSITE" id="PS50889">
    <property type="entry name" value="S4"/>
    <property type="match status" value="1"/>
</dbReference>
<dbReference type="RefSeq" id="WP_073239875.1">
    <property type="nucleotide sequence ID" value="NZ_FQUY01000024.1"/>
</dbReference>
<proteinExistence type="predicted"/>
<dbReference type="Pfam" id="PF13275">
    <property type="entry name" value="S4_2"/>
    <property type="match status" value="1"/>
</dbReference>
<name>A0A1M5BQ88_9FIRM</name>
<dbReference type="GO" id="GO:0003723">
    <property type="term" value="F:RNA binding"/>
    <property type="evidence" value="ECO:0007669"/>
    <property type="project" value="UniProtKB-KW"/>
</dbReference>
<sequence length="70" mass="7678">MTQKIKVNSEIRLDQFLKWANVTGSGGQSKMLIQSGLVKVNGITETRRGKKLKANDRVEVDGAGSFLVVM</sequence>
<evidence type="ECO:0000313" key="3">
    <source>
        <dbReference type="EMBL" id="SHF44561.1"/>
    </source>
</evidence>
<evidence type="ECO:0000313" key="4">
    <source>
        <dbReference type="Proteomes" id="UP000184148"/>
    </source>
</evidence>
<dbReference type="Gene3D" id="3.10.290.10">
    <property type="entry name" value="RNA-binding S4 domain"/>
    <property type="match status" value="1"/>
</dbReference>
<evidence type="ECO:0000256" key="1">
    <source>
        <dbReference type="PROSITE-ProRule" id="PRU00182"/>
    </source>
</evidence>